<dbReference type="RefSeq" id="XP_020301273.1">
    <property type="nucleotide sequence ID" value="XM_020448598.1"/>
</dbReference>
<evidence type="ECO:0000256" key="1">
    <source>
        <dbReference type="SAM" id="MobiDB-lite"/>
    </source>
</evidence>
<gene>
    <name evidence="2" type="ORF">LOAG_12761</name>
</gene>
<dbReference type="InParanoid" id="A0A1S0TKK3"/>
<name>A0A1S0TKK3_LOALO</name>
<dbReference type="EMBL" id="JH712452">
    <property type="protein sequence ID" value="EFO15748.2"/>
    <property type="molecule type" value="Genomic_DNA"/>
</dbReference>
<reference evidence="2" key="1">
    <citation type="submission" date="2012-04" db="EMBL/GenBank/DDBJ databases">
        <title>The Genome Sequence of Loa loa.</title>
        <authorList>
            <consortium name="The Broad Institute Genome Sequencing Platform"/>
            <consortium name="Broad Institute Genome Sequencing Center for Infectious Disease"/>
            <person name="Nutman T.B."/>
            <person name="Fink D.L."/>
            <person name="Russ C."/>
            <person name="Young S."/>
            <person name="Zeng Q."/>
            <person name="Gargeya S."/>
            <person name="Alvarado L."/>
            <person name="Berlin A."/>
            <person name="Chapman S.B."/>
            <person name="Chen Z."/>
            <person name="Freedman E."/>
            <person name="Gellesch M."/>
            <person name="Goldberg J."/>
            <person name="Griggs A."/>
            <person name="Gujja S."/>
            <person name="Heilman E.R."/>
            <person name="Heiman D."/>
            <person name="Howarth C."/>
            <person name="Mehta T."/>
            <person name="Neiman D."/>
            <person name="Pearson M."/>
            <person name="Roberts A."/>
            <person name="Saif S."/>
            <person name="Shea T."/>
            <person name="Shenoy N."/>
            <person name="Sisk P."/>
            <person name="Stolte C."/>
            <person name="Sykes S."/>
            <person name="White J."/>
            <person name="Yandava C."/>
            <person name="Haas B."/>
            <person name="Henn M.R."/>
            <person name="Nusbaum C."/>
            <person name="Birren B."/>
        </authorList>
    </citation>
    <scope>NUCLEOTIDE SEQUENCE [LARGE SCALE GENOMIC DNA]</scope>
</reference>
<dbReference type="GeneID" id="31251356"/>
<sequence length="57" mass="6070">MSRVLGHMTGEFAHSTPPHSVATSASVGYHIPPQDLEKTSGHDYLDVATVLNILALV</sequence>
<dbReference type="CTD" id="31251356"/>
<dbReference type="KEGG" id="loa:LOAG_12761"/>
<protein>
    <submittedName>
        <fullName evidence="2">Uncharacterized protein</fullName>
    </submittedName>
</protein>
<accession>A0A1S0TKK3</accession>
<dbReference type="AlphaFoldDB" id="A0A1S0TKK3"/>
<evidence type="ECO:0000313" key="2">
    <source>
        <dbReference type="EMBL" id="EFO15748.2"/>
    </source>
</evidence>
<proteinExistence type="predicted"/>
<feature type="region of interest" description="Disordered" evidence="1">
    <location>
        <begin position="1"/>
        <end position="26"/>
    </location>
</feature>
<feature type="compositionally biased region" description="Polar residues" evidence="1">
    <location>
        <begin position="17"/>
        <end position="26"/>
    </location>
</feature>
<organism evidence="2">
    <name type="scientific">Loa loa</name>
    <name type="common">Eye worm</name>
    <name type="synonym">Filaria loa</name>
    <dbReference type="NCBI Taxonomy" id="7209"/>
    <lineage>
        <taxon>Eukaryota</taxon>
        <taxon>Metazoa</taxon>
        <taxon>Ecdysozoa</taxon>
        <taxon>Nematoda</taxon>
        <taxon>Chromadorea</taxon>
        <taxon>Rhabditida</taxon>
        <taxon>Spirurina</taxon>
        <taxon>Spiruromorpha</taxon>
        <taxon>Filarioidea</taxon>
        <taxon>Onchocercidae</taxon>
        <taxon>Loa</taxon>
    </lineage>
</organism>